<dbReference type="EMBL" id="PHHE01000001">
    <property type="protein sequence ID" value="PKA71710.1"/>
    <property type="molecule type" value="Genomic_DNA"/>
</dbReference>
<organism evidence="2 3">
    <name type="scientific">Pseudomonas baetica</name>
    <dbReference type="NCBI Taxonomy" id="674054"/>
    <lineage>
        <taxon>Bacteria</taxon>
        <taxon>Pseudomonadati</taxon>
        <taxon>Pseudomonadota</taxon>
        <taxon>Gammaproteobacteria</taxon>
        <taxon>Pseudomonadales</taxon>
        <taxon>Pseudomonadaceae</taxon>
        <taxon>Pseudomonas</taxon>
    </lineage>
</organism>
<evidence type="ECO:0000256" key="1">
    <source>
        <dbReference type="SAM" id="MobiDB-lite"/>
    </source>
</evidence>
<feature type="region of interest" description="Disordered" evidence="1">
    <location>
        <begin position="1"/>
        <end position="20"/>
    </location>
</feature>
<reference evidence="2 3" key="1">
    <citation type="submission" date="2017-11" db="EMBL/GenBank/DDBJ databases">
        <title>Genome sequencing of a diverse group of Pseudomonas species.</title>
        <authorList>
            <person name="Loper J."/>
        </authorList>
    </citation>
    <scope>NUCLEOTIDE SEQUENCE [LARGE SCALE GENOMIC DNA]</scope>
    <source>
        <strain evidence="2 3">LMG 25716</strain>
    </source>
</reference>
<protein>
    <submittedName>
        <fullName evidence="2">Uncharacterized protein</fullName>
    </submittedName>
</protein>
<comment type="caution">
    <text evidence="2">The sequence shown here is derived from an EMBL/GenBank/DDBJ whole genome shotgun (WGS) entry which is preliminary data.</text>
</comment>
<accession>A0ABX4Q4L5</accession>
<evidence type="ECO:0000313" key="2">
    <source>
        <dbReference type="EMBL" id="PKA71710.1"/>
    </source>
</evidence>
<dbReference type="Proteomes" id="UP000232455">
    <property type="component" value="Unassembled WGS sequence"/>
</dbReference>
<evidence type="ECO:0000313" key="3">
    <source>
        <dbReference type="Proteomes" id="UP000232455"/>
    </source>
</evidence>
<name>A0ABX4Q4L5_9PSED</name>
<gene>
    <name evidence="2" type="ORF">ATI02_4707</name>
</gene>
<sequence>MGALPGCPRPARVGADGAQDQAGEAPVACRMGFGEVKAAMLKILFMGEVLGSVP</sequence>
<proteinExistence type="predicted"/>
<keyword evidence="3" id="KW-1185">Reference proteome</keyword>